<keyword evidence="3" id="KW-0472">Membrane</keyword>
<dbReference type="PANTHER" id="PTHR48059">
    <property type="entry name" value="POLYGALACTURONASE INHIBITOR 1"/>
    <property type="match status" value="1"/>
</dbReference>
<keyword evidence="3" id="KW-0812">Transmembrane</keyword>
<comment type="subcellular location">
    <subcellularLocation>
        <location evidence="1">Cell envelope</location>
    </subcellularLocation>
</comment>
<protein>
    <recommendedName>
        <fullName evidence="6">Leucine-rich repeat-containing N-terminal plant-type domain-containing protein</fullName>
    </recommendedName>
</protein>
<dbReference type="EMBL" id="NBSH01000003">
    <property type="protein sequence ID" value="ORX39434.1"/>
    <property type="molecule type" value="Genomic_DNA"/>
</dbReference>
<evidence type="ECO:0000256" key="3">
    <source>
        <dbReference type="SAM" id="Phobius"/>
    </source>
</evidence>
<feature type="transmembrane region" description="Helical" evidence="3">
    <location>
        <begin position="458"/>
        <end position="479"/>
    </location>
</feature>
<organism evidence="4 5">
    <name type="scientific">Kockovaella imperatae</name>
    <dbReference type="NCBI Taxonomy" id="4999"/>
    <lineage>
        <taxon>Eukaryota</taxon>
        <taxon>Fungi</taxon>
        <taxon>Dikarya</taxon>
        <taxon>Basidiomycota</taxon>
        <taxon>Agaricomycotina</taxon>
        <taxon>Tremellomycetes</taxon>
        <taxon>Tremellales</taxon>
        <taxon>Cuniculitremaceae</taxon>
        <taxon>Kockovaella</taxon>
    </lineage>
</organism>
<evidence type="ECO:0000313" key="5">
    <source>
        <dbReference type="Proteomes" id="UP000193218"/>
    </source>
</evidence>
<dbReference type="PANTHER" id="PTHR48059:SF30">
    <property type="entry name" value="OS06G0587000 PROTEIN"/>
    <property type="match status" value="1"/>
</dbReference>
<feature type="compositionally biased region" description="Polar residues" evidence="2">
    <location>
        <begin position="837"/>
        <end position="847"/>
    </location>
</feature>
<dbReference type="RefSeq" id="XP_021873297.1">
    <property type="nucleotide sequence ID" value="XM_022018002.1"/>
</dbReference>
<dbReference type="STRING" id="4999.A0A1Y1UPJ8"/>
<dbReference type="InterPro" id="IPR032675">
    <property type="entry name" value="LRR_dom_sf"/>
</dbReference>
<feature type="region of interest" description="Disordered" evidence="2">
    <location>
        <begin position="485"/>
        <end position="509"/>
    </location>
</feature>
<keyword evidence="3" id="KW-1133">Transmembrane helix</keyword>
<dbReference type="Proteomes" id="UP000193218">
    <property type="component" value="Unassembled WGS sequence"/>
</dbReference>
<feature type="compositionally biased region" description="Polar residues" evidence="2">
    <location>
        <begin position="124"/>
        <end position="143"/>
    </location>
</feature>
<feature type="compositionally biased region" description="Low complexity" evidence="2">
    <location>
        <begin position="75"/>
        <end position="96"/>
    </location>
</feature>
<evidence type="ECO:0000256" key="1">
    <source>
        <dbReference type="ARBA" id="ARBA00004196"/>
    </source>
</evidence>
<feature type="compositionally biased region" description="Low complexity" evidence="2">
    <location>
        <begin position="814"/>
        <end position="831"/>
    </location>
</feature>
<feature type="region of interest" description="Disordered" evidence="2">
    <location>
        <begin position="24"/>
        <end position="223"/>
    </location>
</feature>
<feature type="region of interest" description="Disordered" evidence="2">
    <location>
        <begin position="264"/>
        <end position="290"/>
    </location>
</feature>
<dbReference type="Gene3D" id="3.80.10.10">
    <property type="entry name" value="Ribonuclease Inhibitor"/>
    <property type="match status" value="2"/>
</dbReference>
<accession>A0A1Y1UPJ8</accession>
<feature type="region of interest" description="Disordered" evidence="2">
    <location>
        <begin position="810"/>
        <end position="847"/>
    </location>
</feature>
<evidence type="ECO:0000256" key="2">
    <source>
        <dbReference type="SAM" id="MobiDB-lite"/>
    </source>
</evidence>
<dbReference type="AlphaFoldDB" id="A0A1Y1UPJ8"/>
<evidence type="ECO:0000313" key="4">
    <source>
        <dbReference type="EMBL" id="ORX39434.1"/>
    </source>
</evidence>
<sequence>MSGEGPSRFKSRFSILSLLPARHPPLQVSEPLPPVPIRPLDTFASASTSSPATSHIQPRIKTRHVDAVKRPALVSKSSSIYSPAKSEYPEPSDGSPPLLPPLPYASQPPKRPYRPKDRNPPLSEHSSSSLTNVLGSKPGASSSPHRRPPPLDLSKTRQAYPRVGDVIATTDTVEPEQEHGHLRHTPSRRAGWFRLSPHEKPPSPAKSKTPKSKRKPVKEEKLDPFDVCEVEPGHQYPSWREGRVSIHPGEVVPRGVLQNITPTIRAEKTSSFHLQPPPAGRHRGDESPGEAYDSVLHNVLLTPTYLGPSPTSLHDSHRMNRRKTLLDRVGDVVRNQSHKWVGKSTLWTQNEGSADRVVREMREREMRDMDRFRMATRGISLHSEEHLVPPRQVVYASEVPSRSTDYMYPRRSPGKEEWSLGNKRKYRSHDGSRAWCCLRRKEKKDEQKKNKKSKRYKCLMILVIVILAALTIGLCTALLTQSGADNSSHNSSSDKNDPTIPANTTSPTTSKSLATCLDLFMSSAPGSPGTYPCSDCVPLLTSATNDFESDLIGGNSTGVGATLQFCALMDILHEAQGPLSGLGWGKDASPCAWNGVSCDSRGRVVSIGLKYPNVPNLLPRTLENIVSLSSLSIIGNNSVPSGDFYSDILALQNLTSINLQYTGLRGDLSTADFRQATRLSTLSLINNANLAPKMPDLEKNSALKTFVMTGQGLGVLSENNLPSSLKYLDLSYNAFGGQVPNFSSLTSLTTLFLSNNNFTSPPTSLPSTLSSLQLTSNAALTGSMPLSLCSSPALSDCDLRGTNLQRSSIVPRLSASSTTGTSSVSRSSASVNPSPIPSLTSCGTCRL</sequence>
<comment type="caution">
    <text evidence="4">The sequence shown here is derived from an EMBL/GenBank/DDBJ whole genome shotgun (WGS) entry which is preliminary data.</text>
</comment>
<reference evidence="4 5" key="1">
    <citation type="submission" date="2017-03" db="EMBL/GenBank/DDBJ databases">
        <title>Widespread Adenine N6-methylation of Active Genes in Fungi.</title>
        <authorList>
            <consortium name="DOE Joint Genome Institute"/>
            <person name="Mondo S.J."/>
            <person name="Dannebaum R.O."/>
            <person name="Kuo R.C."/>
            <person name="Louie K.B."/>
            <person name="Bewick A.J."/>
            <person name="Labutti K."/>
            <person name="Haridas S."/>
            <person name="Kuo A."/>
            <person name="Salamov A."/>
            <person name="Ahrendt S.R."/>
            <person name="Lau R."/>
            <person name="Bowen B.P."/>
            <person name="Lipzen A."/>
            <person name="Sullivan W."/>
            <person name="Andreopoulos W.B."/>
            <person name="Clum A."/>
            <person name="Lindquist E."/>
            <person name="Daum C."/>
            <person name="Northen T.R."/>
            <person name="Ramamoorthy G."/>
            <person name="Schmitz R.J."/>
            <person name="Gryganskyi A."/>
            <person name="Culley D."/>
            <person name="Magnuson J."/>
            <person name="James T.Y."/>
            <person name="O'Malley M.A."/>
            <person name="Stajich J.E."/>
            <person name="Spatafora J.W."/>
            <person name="Visel A."/>
            <person name="Grigoriev I.V."/>
        </authorList>
    </citation>
    <scope>NUCLEOTIDE SEQUENCE [LARGE SCALE GENOMIC DNA]</scope>
    <source>
        <strain evidence="4 5">NRRL Y-17943</strain>
    </source>
</reference>
<proteinExistence type="predicted"/>
<feature type="compositionally biased region" description="Low complexity" evidence="2">
    <location>
        <begin position="42"/>
        <end position="54"/>
    </location>
</feature>
<dbReference type="SUPFAM" id="SSF52058">
    <property type="entry name" value="L domain-like"/>
    <property type="match status" value="1"/>
</dbReference>
<dbReference type="OrthoDB" id="676979at2759"/>
<name>A0A1Y1UPJ8_9TREE</name>
<dbReference type="InterPro" id="IPR051848">
    <property type="entry name" value="PGIP"/>
</dbReference>
<evidence type="ECO:0008006" key="6">
    <source>
        <dbReference type="Google" id="ProtNLM"/>
    </source>
</evidence>
<dbReference type="InParanoid" id="A0A1Y1UPJ8"/>
<gene>
    <name evidence="4" type="ORF">BD324DRAFT_649508</name>
</gene>
<keyword evidence="5" id="KW-1185">Reference proteome</keyword>
<dbReference type="GeneID" id="33559811"/>